<protein>
    <recommendedName>
        <fullName evidence="1">CHAT domain-containing protein</fullName>
    </recommendedName>
</protein>
<reference evidence="2 3" key="1">
    <citation type="submission" date="2018-03" db="EMBL/GenBank/DDBJ databases">
        <title>Ahniella affigens gen. nov., sp. nov., a gammaproteobacterium isolated from sandy soil near a stream.</title>
        <authorList>
            <person name="Ko Y."/>
            <person name="Kim J.-H."/>
        </authorList>
    </citation>
    <scope>NUCLEOTIDE SEQUENCE [LARGE SCALE GENOMIC DNA]</scope>
    <source>
        <strain evidence="2 3">D13</strain>
    </source>
</reference>
<keyword evidence="3" id="KW-1185">Reference proteome</keyword>
<dbReference type="AlphaFoldDB" id="A0A2P1PP04"/>
<name>A0A2P1PP04_9GAMM</name>
<dbReference type="InterPro" id="IPR024983">
    <property type="entry name" value="CHAT_dom"/>
</dbReference>
<dbReference type="Gene3D" id="1.25.40.10">
    <property type="entry name" value="Tetratricopeptide repeat domain"/>
    <property type="match status" value="2"/>
</dbReference>
<accession>A0A2P1PP04</accession>
<dbReference type="Proteomes" id="UP000241074">
    <property type="component" value="Chromosome"/>
</dbReference>
<dbReference type="KEGG" id="xba:C7S18_04785"/>
<dbReference type="SMART" id="SM00028">
    <property type="entry name" value="TPR"/>
    <property type="match status" value="5"/>
</dbReference>
<dbReference type="SUPFAM" id="SSF48452">
    <property type="entry name" value="TPR-like"/>
    <property type="match status" value="3"/>
</dbReference>
<dbReference type="Pfam" id="PF12770">
    <property type="entry name" value="CHAT"/>
    <property type="match status" value="1"/>
</dbReference>
<sequence>MCLQSKLEAVVHKLITLWLLVGGATAAAAVESRVLEVRPGQELTFDLGADESNLDIQWIGGAGPHVLILEQIGADVVVSRNNRLNRQNAPSGRNGPELVLADVPETIQVARKTAEKNPWRLRIISLPVTRRELAGLAAIEEAHQANSSGSARGWEHALKKIRRALGLKATWPPQLALECPVRASEAALARRLKRHSEAIVAYKEATAVCTDDSWRAVIENGLGLTYREMQEFELARAHFDQARTLALASANRYEAASAANNLCLILIHDGAVTEAKACFQRVIKEYWAEGLVTHVAEPLLNLGATAIALGESDLAIKNLKESTDIYQKAGDSKGMAKALMNLSRAQSRSGALQAALKSISDAQSRAESSGEPDLLANIMLIKADLYQQAGDTAALRRYAQDLLEMTKKTPNPRTEALAWVLQASISPAEDALTLLQKAERQWRLTRQPEPLAETLLAISQKALSLNRLDLAVKTAKEALRLAESNGFLTTKADALAALSRLHRASHPKTALKHAQAASALNLTLGRIAEQTENEYLIAVLLKDIGDSLGATKALTNAAGLSVRALAQPLSQRHRRMQAANSVEILSTWTDWLLADRADSEIPNEQSLTPLTTYWSRVNQWRNRTDRLDREAAALLAEWRAKLLVLRDPEQNDASRAALQKRISWLEQQMDLLGNAEAPANPTAAMNLPVGQKTTGSDDVTRIWLLPGEDQVYVLIRDQTGRRALTLPSASTIRDWQARIRETPDKLGLWSDLDEQLEDLRQALAAARNLLVFDPEMLALPWLGLLGDAQGELLVEGRSIRYLQAWTGSEPDELALSPLRLGWPSFQGEQVDPERRAVARVLPDLPIQDDLVASQQSGAWILQVPGHHVIDQNDLAQAVSLARSGNTNLFGPERLDAYKTPPKLVFLNACGGHSGMGGLGLLDLIARPGVKAAIINAWDVPDVAAERFAVRFYEELEKSPDQPAEALSRTQTGFAARFGRRLLREWAGYVLVELAASESATASLRE</sequence>
<evidence type="ECO:0000259" key="1">
    <source>
        <dbReference type="Pfam" id="PF12770"/>
    </source>
</evidence>
<evidence type="ECO:0000313" key="3">
    <source>
        <dbReference type="Proteomes" id="UP000241074"/>
    </source>
</evidence>
<dbReference type="PANTHER" id="PTHR10098">
    <property type="entry name" value="RAPSYN-RELATED"/>
    <property type="match status" value="1"/>
</dbReference>
<reference evidence="2 3" key="2">
    <citation type="submission" date="2018-03" db="EMBL/GenBank/DDBJ databases">
        <authorList>
            <person name="Keele B.F."/>
        </authorList>
    </citation>
    <scope>NUCLEOTIDE SEQUENCE [LARGE SCALE GENOMIC DNA]</scope>
    <source>
        <strain evidence="2 3">D13</strain>
    </source>
</reference>
<gene>
    <name evidence="2" type="ORF">C7S18_04785</name>
</gene>
<dbReference type="RefSeq" id="WP_106890485.1">
    <property type="nucleotide sequence ID" value="NZ_CP027860.1"/>
</dbReference>
<dbReference type="InterPro" id="IPR019734">
    <property type="entry name" value="TPR_rpt"/>
</dbReference>
<organism evidence="2 3">
    <name type="scientific">Ahniella affigens</name>
    <dbReference type="NCBI Taxonomy" id="2021234"/>
    <lineage>
        <taxon>Bacteria</taxon>
        <taxon>Pseudomonadati</taxon>
        <taxon>Pseudomonadota</taxon>
        <taxon>Gammaproteobacteria</taxon>
        <taxon>Lysobacterales</taxon>
        <taxon>Rhodanobacteraceae</taxon>
        <taxon>Ahniella</taxon>
    </lineage>
</organism>
<evidence type="ECO:0000313" key="2">
    <source>
        <dbReference type="EMBL" id="AVP96557.1"/>
    </source>
</evidence>
<dbReference type="Pfam" id="PF13424">
    <property type="entry name" value="TPR_12"/>
    <property type="match status" value="1"/>
</dbReference>
<dbReference type="EMBL" id="CP027860">
    <property type="protein sequence ID" value="AVP96557.1"/>
    <property type="molecule type" value="Genomic_DNA"/>
</dbReference>
<proteinExistence type="predicted"/>
<feature type="domain" description="CHAT" evidence="1">
    <location>
        <begin position="763"/>
        <end position="991"/>
    </location>
</feature>
<dbReference type="InterPro" id="IPR011990">
    <property type="entry name" value="TPR-like_helical_dom_sf"/>
</dbReference>